<evidence type="ECO:0000256" key="1">
    <source>
        <dbReference type="ARBA" id="ARBA00004173"/>
    </source>
</evidence>
<keyword evidence="9" id="KW-1185">Reference proteome</keyword>
<sequence length="311" mass="35448">MQLAQHLRPFASFGRGVLSLRTWRKFSSVNRSSVASEDAGESGEDESLPFINKYDPFLVIPQAWVSSLATAEENKVDIIKLHPTVFRTLPRLDLLHRNITWQLMYRNLDLTKMLSKAEMPGGGRKPWPQKKMGRHHAGSIRAPHFSRGGFAHGARGPRTWFYMLPDSIRLEGLCVALTLKHVQNDLVIVDDFASLPTNEPQYLHDLADLRNWGYSVLFVSDSADVSTKLVEACNEISSFTIMPVYGLNCFSLVKYETVVICQKALKILQERILLQKNRAGTMHKKYRYLDMKKILLGEAEKEMDPKFPPFI</sequence>
<dbReference type="InterPro" id="IPR023574">
    <property type="entry name" value="Ribosomal_uL4_dom_sf"/>
</dbReference>
<evidence type="ECO:0000313" key="9">
    <source>
        <dbReference type="Proteomes" id="UP000274131"/>
    </source>
</evidence>
<evidence type="ECO:0000256" key="4">
    <source>
        <dbReference type="ARBA" id="ARBA00023128"/>
    </source>
</evidence>
<dbReference type="FunFam" id="3.40.1370.10:FF:000005">
    <property type="entry name" value="39S ribosomal protein L4, mitochondrial"/>
    <property type="match status" value="1"/>
</dbReference>
<dbReference type="SUPFAM" id="SSF52166">
    <property type="entry name" value="Ribosomal protein L4"/>
    <property type="match status" value="1"/>
</dbReference>
<dbReference type="AlphaFoldDB" id="A0A0N4V7F4"/>
<evidence type="ECO:0000256" key="2">
    <source>
        <dbReference type="ARBA" id="ARBA00010528"/>
    </source>
</evidence>
<keyword evidence="4" id="KW-0496">Mitochondrion</keyword>
<dbReference type="Gene3D" id="3.40.1370.10">
    <property type="match status" value="1"/>
</dbReference>
<evidence type="ECO:0000256" key="6">
    <source>
        <dbReference type="ARBA" id="ARBA00040565"/>
    </source>
</evidence>
<dbReference type="InterPro" id="IPR013005">
    <property type="entry name" value="Ribosomal_uL4-like"/>
</dbReference>
<protein>
    <recommendedName>
        <fullName evidence="6">Large ribosomal subunit protein uL4m</fullName>
    </recommendedName>
    <alternativeName>
        <fullName evidence="7">39S ribosomal protein L4, mitochondrial</fullName>
    </alternativeName>
</protein>
<dbReference type="GO" id="GO:1990904">
    <property type="term" value="C:ribonucleoprotein complex"/>
    <property type="evidence" value="ECO:0007669"/>
    <property type="project" value="UniProtKB-KW"/>
</dbReference>
<gene>
    <name evidence="8" type="ORF">EVEC_LOCUS5830</name>
</gene>
<dbReference type="OrthoDB" id="275876at2759"/>
<accession>A0A0N4V7F4</accession>
<dbReference type="PANTHER" id="PTHR10746:SF6">
    <property type="entry name" value="LARGE RIBOSOMAL SUBUNIT PROTEIN UL4M"/>
    <property type="match status" value="1"/>
</dbReference>
<evidence type="ECO:0000313" key="10">
    <source>
        <dbReference type="WBParaSite" id="EVEC_0000621901-mRNA-1"/>
    </source>
</evidence>
<comment type="similarity">
    <text evidence="2">Belongs to the universal ribosomal protein uL4 family.</text>
</comment>
<evidence type="ECO:0000256" key="5">
    <source>
        <dbReference type="ARBA" id="ARBA00023274"/>
    </source>
</evidence>
<dbReference type="Proteomes" id="UP000274131">
    <property type="component" value="Unassembled WGS sequence"/>
</dbReference>
<evidence type="ECO:0000256" key="3">
    <source>
        <dbReference type="ARBA" id="ARBA00022980"/>
    </source>
</evidence>
<dbReference type="GO" id="GO:0005840">
    <property type="term" value="C:ribosome"/>
    <property type="evidence" value="ECO:0007669"/>
    <property type="project" value="UniProtKB-KW"/>
</dbReference>
<proteinExistence type="inferred from homology"/>
<reference evidence="10" key="1">
    <citation type="submission" date="2017-02" db="UniProtKB">
        <authorList>
            <consortium name="WormBaseParasite"/>
        </authorList>
    </citation>
    <scope>IDENTIFICATION</scope>
</reference>
<reference evidence="8 9" key="2">
    <citation type="submission" date="2018-10" db="EMBL/GenBank/DDBJ databases">
        <authorList>
            <consortium name="Pathogen Informatics"/>
        </authorList>
    </citation>
    <scope>NUCLEOTIDE SEQUENCE [LARGE SCALE GENOMIC DNA]</scope>
</reference>
<dbReference type="EMBL" id="UXUI01008285">
    <property type="protein sequence ID" value="VDD91079.1"/>
    <property type="molecule type" value="Genomic_DNA"/>
</dbReference>
<keyword evidence="5" id="KW-0687">Ribonucleoprotein</keyword>
<dbReference type="STRING" id="51028.A0A0N4V7F4"/>
<evidence type="ECO:0000256" key="7">
    <source>
        <dbReference type="ARBA" id="ARBA00082711"/>
    </source>
</evidence>
<comment type="subcellular location">
    <subcellularLocation>
        <location evidence="1">Mitochondrion</location>
    </subcellularLocation>
</comment>
<dbReference type="GO" id="GO:0003735">
    <property type="term" value="F:structural constituent of ribosome"/>
    <property type="evidence" value="ECO:0007669"/>
    <property type="project" value="InterPro"/>
</dbReference>
<dbReference type="GO" id="GO:0006412">
    <property type="term" value="P:translation"/>
    <property type="evidence" value="ECO:0007669"/>
    <property type="project" value="InterPro"/>
</dbReference>
<dbReference type="Pfam" id="PF00573">
    <property type="entry name" value="Ribosomal_L4"/>
    <property type="match status" value="1"/>
</dbReference>
<organism evidence="10">
    <name type="scientific">Enterobius vermicularis</name>
    <name type="common">Human pinworm</name>
    <dbReference type="NCBI Taxonomy" id="51028"/>
    <lineage>
        <taxon>Eukaryota</taxon>
        <taxon>Metazoa</taxon>
        <taxon>Ecdysozoa</taxon>
        <taxon>Nematoda</taxon>
        <taxon>Chromadorea</taxon>
        <taxon>Rhabditida</taxon>
        <taxon>Spirurina</taxon>
        <taxon>Oxyuridomorpha</taxon>
        <taxon>Oxyuroidea</taxon>
        <taxon>Oxyuridae</taxon>
        <taxon>Enterobius</taxon>
    </lineage>
</organism>
<dbReference type="GO" id="GO:0005743">
    <property type="term" value="C:mitochondrial inner membrane"/>
    <property type="evidence" value="ECO:0007669"/>
    <property type="project" value="UniProtKB-ARBA"/>
</dbReference>
<dbReference type="InterPro" id="IPR002136">
    <property type="entry name" value="Ribosomal_uL4"/>
</dbReference>
<name>A0A0N4V7F4_ENTVE</name>
<evidence type="ECO:0000313" key="8">
    <source>
        <dbReference type="EMBL" id="VDD91079.1"/>
    </source>
</evidence>
<keyword evidence="3" id="KW-0689">Ribosomal protein</keyword>
<dbReference type="PANTHER" id="PTHR10746">
    <property type="entry name" value="50S RIBOSOMAL PROTEIN L4"/>
    <property type="match status" value="1"/>
</dbReference>
<dbReference type="WBParaSite" id="EVEC_0000621901-mRNA-1">
    <property type="protein sequence ID" value="EVEC_0000621901-mRNA-1"/>
    <property type="gene ID" value="EVEC_0000621901"/>
</dbReference>